<evidence type="ECO:0000313" key="4">
    <source>
        <dbReference type="Proteomes" id="UP000462014"/>
    </source>
</evidence>
<gene>
    <name evidence="3" type="ORF">GO621_17455</name>
</gene>
<dbReference type="GO" id="GO:0008080">
    <property type="term" value="F:N-acetyltransferase activity"/>
    <property type="evidence" value="ECO:0007669"/>
    <property type="project" value="InterPro"/>
</dbReference>
<dbReference type="CDD" id="cd04301">
    <property type="entry name" value="NAT_SF"/>
    <property type="match status" value="1"/>
</dbReference>
<dbReference type="InterPro" id="IPR016181">
    <property type="entry name" value="Acyl_CoA_acyltransferase"/>
</dbReference>
<dbReference type="Proteomes" id="UP000462014">
    <property type="component" value="Unassembled WGS sequence"/>
</dbReference>
<dbReference type="InterPro" id="IPR050769">
    <property type="entry name" value="NAT_camello-type"/>
</dbReference>
<protein>
    <submittedName>
        <fullName evidence="3">GNAT family N-acetyltransferase</fullName>
    </submittedName>
</protein>
<accession>A0A7K1T183</accession>
<feature type="domain" description="N-acetyltransferase" evidence="2">
    <location>
        <begin position="3"/>
        <end position="153"/>
    </location>
</feature>
<dbReference type="InterPro" id="IPR000182">
    <property type="entry name" value="GNAT_dom"/>
</dbReference>
<evidence type="ECO:0000256" key="1">
    <source>
        <dbReference type="ARBA" id="ARBA00022679"/>
    </source>
</evidence>
<comment type="caution">
    <text evidence="3">The sequence shown here is derived from an EMBL/GenBank/DDBJ whole genome shotgun (WGS) entry which is preliminary data.</text>
</comment>
<evidence type="ECO:0000259" key="2">
    <source>
        <dbReference type="PROSITE" id="PS51186"/>
    </source>
</evidence>
<name>A0A7K1T183_9SPHI</name>
<reference evidence="3 4" key="1">
    <citation type="submission" date="2019-12" db="EMBL/GenBank/DDBJ databases">
        <title>Mucilaginibacter sp. HMF7410 genome sequencing and assembly.</title>
        <authorList>
            <person name="Kang H."/>
            <person name="Cha I."/>
            <person name="Kim H."/>
            <person name="Joh K."/>
        </authorList>
    </citation>
    <scope>NUCLEOTIDE SEQUENCE [LARGE SCALE GENOMIC DNA]</scope>
    <source>
        <strain evidence="3 4">HMF7410</strain>
    </source>
</reference>
<dbReference type="Gene3D" id="3.40.630.30">
    <property type="match status" value="1"/>
</dbReference>
<dbReference type="PANTHER" id="PTHR13947">
    <property type="entry name" value="GNAT FAMILY N-ACETYLTRANSFERASE"/>
    <property type="match status" value="1"/>
</dbReference>
<proteinExistence type="predicted"/>
<keyword evidence="4" id="KW-1185">Reference proteome</keyword>
<dbReference type="SUPFAM" id="SSF55729">
    <property type="entry name" value="Acyl-CoA N-acyltransferases (Nat)"/>
    <property type="match status" value="1"/>
</dbReference>
<keyword evidence="1 3" id="KW-0808">Transferase</keyword>
<sequence length="162" mass="18472">MELQLIDYKAEYQPYFEKLNTAWLNKYFTVEPLDRWVLEQPEDAIIKTGGHVYFATAGSTIVGTVALRFIENGVLELTKMAVDEVYRGKGVGQFLCLSGIDKARESGAQKLILFSNRILKNAIHIYQKLGFVEIPVIPGTYGRADIMMEIDFNQYKMHERSA</sequence>
<dbReference type="PANTHER" id="PTHR13947:SF37">
    <property type="entry name" value="LD18367P"/>
    <property type="match status" value="1"/>
</dbReference>
<dbReference type="AlphaFoldDB" id="A0A7K1T183"/>
<dbReference type="PROSITE" id="PS51186">
    <property type="entry name" value="GNAT"/>
    <property type="match status" value="1"/>
</dbReference>
<dbReference type="EMBL" id="WPIK01000022">
    <property type="protein sequence ID" value="MVN23314.1"/>
    <property type="molecule type" value="Genomic_DNA"/>
</dbReference>
<dbReference type="RefSeq" id="WP_157569436.1">
    <property type="nucleotide sequence ID" value="NZ_WPIK01000022.1"/>
</dbReference>
<evidence type="ECO:0000313" key="3">
    <source>
        <dbReference type="EMBL" id="MVN23314.1"/>
    </source>
</evidence>
<dbReference type="Pfam" id="PF00583">
    <property type="entry name" value="Acetyltransf_1"/>
    <property type="match status" value="1"/>
</dbReference>
<organism evidence="3 4">
    <name type="scientific">Mucilaginibacter arboris</name>
    <dbReference type="NCBI Taxonomy" id="2682090"/>
    <lineage>
        <taxon>Bacteria</taxon>
        <taxon>Pseudomonadati</taxon>
        <taxon>Bacteroidota</taxon>
        <taxon>Sphingobacteriia</taxon>
        <taxon>Sphingobacteriales</taxon>
        <taxon>Sphingobacteriaceae</taxon>
        <taxon>Mucilaginibacter</taxon>
    </lineage>
</organism>